<keyword evidence="4 8" id="KW-0694">RNA-binding</keyword>
<keyword evidence="3 8" id="KW-0699">rRNA-binding</keyword>
<keyword evidence="10" id="KW-1185">Reference proteome</keyword>
<dbReference type="NCBIfam" id="TIGR00029">
    <property type="entry name" value="S20"/>
    <property type="match status" value="1"/>
</dbReference>
<evidence type="ECO:0000256" key="6">
    <source>
        <dbReference type="ARBA" id="ARBA00023274"/>
    </source>
</evidence>
<dbReference type="PANTHER" id="PTHR33398:SF1">
    <property type="entry name" value="SMALL RIBOSOMAL SUBUNIT PROTEIN BS20C"/>
    <property type="match status" value="1"/>
</dbReference>
<dbReference type="HOGENOM" id="CLU_160655_3_0_5"/>
<dbReference type="STRING" id="1261131.lam_1048"/>
<dbReference type="RefSeq" id="WP_007556616.1">
    <property type="nucleotide sequence ID" value="NC_022793.1"/>
</dbReference>
<gene>
    <name evidence="8 9" type="primary">rpsT</name>
    <name evidence="9" type="ORF">lam_1048</name>
</gene>
<keyword evidence="5 8" id="KW-0689">Ribosomal protein</keyword>
<evidence type="ECO:0000313" key="9">
    <source>
        <dbReference type="EMBL" id="AHA28372.1"/>
    </source>
</evidence>
<dbReference type="EMBL" id="CP006604">
    <property type="protein sequence ID" value="AHA28372.1"/>
    <property type="molecule type" value="Genomic_DNA"/>
</dbReference>
<accession>U6B9H4</accession>
<dbReference type="GO" id="GO:0015935">
    <property type="term" value="C:small ribosomal subunit"/>
    <property type="evidence" value="ECO:0007669"/>
    <property type="project" value="TreeGrafter"/>
</dbReference>
<dbReference type="SUPFAM" id="SSF46992">
    <property type="entry name" value="Ribosomal protein S20"/>
    <property type="match status" value="1"/>
</dbReference>
<dbReference type="KEGG" id="lar:lam_1048"/>
<evidence type="ECO:0000256" key="5">
    <source>
        <dbReference type="ARBA" id="ARBA00022980"/>
    </source>
</evidence>
<dbReference type="InterPro" id="IPR036510">
    <property type="entry name" value="Ribosomal_bS20_sf"/>
</dbReference>
<evidence type="ECO:0000256" key="7">
    <source>
        <dbReference type="ARBA" id="ARBA00035136"/>
    </source>
</evidence>
<dbReference type="eggNOG" id="COG0268">
    <property type="taxonomic scope" value="Bacteria"/>
</dbReference>
<dbReference type="GO" id="GO:0003735">
    <property type="term" value="F:structural constituent of ribosome"/>
    <property type="evidence" value="ECO:0007669"/>
    <property type="project" value="InterPro"/>
</dbReference>
<organism evidence="9 10">
    <name type="scientific">Candidatus Liberibacter americanus str. Sao Paulo</name>
    <dbReference type="NCBI Taxonomy" id="1261131"/>
    <lineage>
        <taxon>Bacteria</taxon>
        <taxon>Pseudomonadati</taxon>
        <taxon>Pseudomonadota</taxon>
        <taxon>Alphaproteobacteria</taxon>
        <taxon>Hyphomicrobiales</taxon>
        <taxon>Rhizobiaceae</taxon>
        <taxon>Liberibacter</taxon>
    </lineage>
</organism>
<dbReference type="AlphaFoldDB" id="U6B9H4"/>
<reference evidence="9 10" key="1">
    <citation type="journal article" date="2014" name="Mol. Plant Microbe Interact.">
        <title>The complete genome sequence of Candidatus Liberibacter americanus, associated with citrus Huanglongbing.</title>
        <authorList>
            <person name="Wulff N.A."/>
            <person name="Zhang S."/>
            <person name="Setubal J.C."/>
            <person name="Almeida N.F."/>
            <person name="Martins E.C."/>
            <person name="Harakava R."/>
            <person name="Kumar D."/>
            <person name="Rangel L.T."/>
            <person name="Foissac X."/>
            <person name="Bove J."/>
            <person name="Gabriel D.W."/>
        </authorList>
    </citation>
    <scope>NUCLEOTIDE SEQUENCE [LARGE SCALE GENOMIC DNA]</scope>
    <source>
        <strain evidence="9 10">Sao Paulo</strain>
    </source>
</reference>
<dbReference type="PANTHER" id="PTHR33398">
    <property type="entry name" value="30S RIBOSOMAL PROTEIN S20"/>
    <property type="match status" value="1"/>
</dbReference>
<name>U6B9H4_9HYPH</name>
<evidence type="ECO:0000256" key="3">
    <source>
        <dbReference type="ARBA" id="ARBA00022730"/>
    </source>
</evidence>
<dbReference type="PATRIC" id="fig|1261131.3.peg.1004"/>
<evidence type="ECO:0000256" key="4">
    <source>
        <dbReference type="ARBA" id="ARBA00022884"/>
    </source>
</evidence>
<evidence type="ECO:0000313" key="10">
    <source>
        <dbReference type="Proteomes" id="UP000017862"/>
    </source>
</evidence>
<dbReference type="InterPro" id="IPR002583">
    <property type="entry name" value="Ribosomal_bS20"/>
</dbReference>
<evidence type="ECO:0000256" key="1">
    <source>
        <dbReference type="ARBA" id="ARBA00003134"/>
    </source>
</evidence>
<proteinExistence type="inferred from homology"/>
<evidence type="ECO:0000256" key="8">
    <source>
        <dbReference type="HAMAP-Rule" id="MF_00500"/>
    </source>
</evidence>
<keyword evidence="6 8" id="KW-0687">Ribonucleoprotein</keyword>
<comment type="similarity">
    <text evidence="2 8">Belongs to the bacterial ribosomal protein bS20 family.</text>
</comment>
<dbReference type="HAMAP" id="MF_00500">
    <property type="entry name" value="Ribosomal_bS20"/>
    <property type="match status" value="1"/>
</dbReference>
<dbReference type="Proteomes" id="UP000017862">
    <property type="component" value="Chromosome"/>
</dbReference>
<dbReference type="GO" id="GO:0070181">
    <property type="term" value="F:small ribosomal subunit rRNA binding"/>
    <property type="evidence" value="ECO:0007669"/>
    <property type="project" value="TreeGrafter"/>
</dbReference>
<evidence type="ECO:0000256" key="2">
    <source>
        <dbReference type="ARBA" id="ARBA00007634"/>
    </source>
</evidence>
<sequence>MANTKSAKKMVRKIASRTLINKNRRSPVRSFIRHANEVITSGNITEAIEAYRLAQSIIQSAKSKGIFHRNTASRKVSRLSKRLKSMSVS</sequence>
<dbReference type="GO" id="GO:0006412">
    <property type="term" value="P:translation"/>
    <property type="evidence" value="ECO:0007669"/>
    <property type="project" value="UniProtKB-UniRule"/>
</dbReference>
<protein>
    <recommendedName>
        <fullName evidence="7 8">Small ribosomal subunit protein bS20</fullName>
    </recommendedName>
</protein>
<dbReference type="Pfam" id="PF01649">
    <property type="entry name" value="Ribosomal_S20p"/>
    <property type="match status" value="1"/>
</dbReference>
<comment type="function">
    <text evidence="1 8">Binds directly to 16S ribosomal RNA.</text>
</comment>
<dbReference type="GO" id="GO:0005829">
    <property type="term" value="C:cytosol"/>
    <property type="evidence" value="ECO:0007669"/>
    <property type="project" value="TreeGrafter"/>
</dbReference>
<dbReference type="Gene3D" id="1.20.58.110">
    <property type="entry name" value="Ribosomal protein S20"/>
    <property type="match status" value="1"/>
</dbReference>